<evidence type="ECO:0000313" key="1">
    <source>
        <dbReference type="EMBL" id="KAL2727009.1"/>
    </source>
</evidence>
<name>A0ABD2B2P7_VESSQ</name>
<reference evidence="1 2" key="1">
    <citation type="journal article" date="2024" name="Ann. Entomol. Soc. Am.">
        <title>Genomic analyses of the southern and eastern yellowjacket wasps (Hymenoptera: Vespidae) reveal evolutionary signatures of social life.</title>
        <authorList>
            <person name="Catto M.A."/>
            <person name="Caine P.B."/>
            <person name="Orr S.E."/>
            <person name="Hunt B.G."/>
            <person name="Goodisman M.A.D."/>
        </authorList>
    </citation>
    <scope>NUCLEOTIDE SEQUENCE [LARGE SCALE GENOMIC DNA]</scope>
    <source>
        <strain evidence="1">233</strain>
        <tissue evidence="1">Head and thorax</tissue>
    </source>
</reference>
<dbReference type="Proteomes" id="UP001607302">
    <property type="component" value="Unassembled WGS sequence"/>
</dbReference>
<keyword evidence="2" id="KW-1185">Reference proteome</keyword>
<organism evidence="1 2">
    <name type="scientific">Vespula squamosa</name>
    <name type="common">Southern yellow jacket</name>
    <name type="synonym">Wasp</name>
    <dbReference type="NCBI Taxonomy" id="30214"/>
    <lineage>
        <taxon>Eukaryota</taxon>
        <taxon>Metazoa</taxon>
        <taxon>Ecdysozoa</taxon>
        <taxon>Arthropoda</taxon>
        <taxon>Hexapoda</taxon>
        <taxon>Insecta</taxon>
        <taxon>Pterygota</taxon>
        <taxon>Neoptera</taxon>
        <taxon>Endopterygota</taxon>
        <taxon>Hymenoptera</taxon>
        <taxon>Apocrita</taxon>
        <taxon>Aculeata</taxon>
        <taxon>Vespoidea</taxon>
        <taxon>Vespidae</taxon>
        <taxon>Vespinae</taxon>
        <taxon>Vespula</taxon>
    </lineage>
</organism>
<dbReference type="EMBL" id="JAUDFV010000133">
    <property type="protein sequence ID" value="KAL2727009.1"/>
    <property type="molecule type" value="Genomic_DNA"/>
</dbReference>
<gene>
    <name evidence="1" type="ORF">V1478_007287</name>
</gene>
<comment type="caution">
    <text evidence="1">The sequence shown here is derived from an EMBL/GenBank/DDBJ whole genome shotgun (WGS) entry which is preliminary data.</text>
</comment>
<dbReference type="AlphaFoldDB" id="A0ABD2B2P7"/>
<proteinExistence type="predicted"/>
<accession>A0ABD2B2P7</accession>
<sequence length="101" mass="11579">MREGFEKAKFCYIERCHRNVLKVVLTDPVDQSDTPRPNSMSLIVPRGAFNYSSTKCESVLTSIDEGLTNELADRIDSHKDHLNFRQSLCFTMQLVIETKVL</sequence>
<protein>
    <submittedName>
        <fullName evidence="1">Uncharacterized protein</fullName>
    </submittedName>
</protein>
<evidence type="ECO:0000313" key="2">
    <source>
        <dbReference type="Proteomes" id="UP001607302"/>
    </source>
</evidence>